<gene>
    <name evidence="1" type="ORF">KK1_036932</name>
</gene>
<organism evidence="1 2">
    <name type="scientific">Cajanus cajan</name>
    <name type="common">Pigeon pea</name>
    <name type="synonym">Cajanus indicus</name>
    <dbReference type="NCBI Taxonomy" id="3821"/>
    <lineage>
        <taxon>Eukaryota</taxon>
        <taxon>Viridiplantae</taxon>
        <taxon>Streptophyta</taxon>
        <taxon>Embryophyta</taxon>
        <taxon>Tracheophyta</taxon>
        <taxon>Spermatophyta</taxon>
        <taxon>Magnoliopsida</taxon>
        <taxon>eudicotyledons</taxon>
        <taxon>Gunneridae</taxon>
        <taxon>Pentapetalae</taxon>
        <taxon>rosids</taxon>
        <taxon>fabids</taxon>
        <taxon>Fabales</taxon>
        <taxon>Fabaceae</taxon>
        <taxon>Papilionoideae</taxon>
        <taxon>50 kb inversion clade</taxon>
        <taxon>NPAAA clade</taxon>
        <taxon>indigoferoid/millettioid clade</taxon>
        <taxon>Phaseoleae</taxon>
        <taxon>Cajanus</taxon>
    </lineage>
</organism>
<sequence>MANHDLTLKELATPNVVYQLWCVQYPILKVNYELKHGLIHLLRKCHGLASEDPHKHLKEFQVVCCTMRPSTNPKDYVKMTTFAFPLDGTTKVLEKKIHIRRGVE</sequence>
<accession>A0A151RGU7</accession>
<dbReference type="Gramene" id="C.cajan_36896.t">
    <property type="protein sequence ID" value="C.cajan_36896.t.cds1"/>
    <property type="gene ID" value="C.cajan_36896"/>
</dbReference>
<protein>
    <submittedName>
        <fullName evidence="1">Uncharacterized protein</fullName>
    </submittedName>
</protein>
<evidence type="ECO:0000313" key="2">
    <source>
        <dbReference type="Proteomes" id="UP000075243"/>
    </source>
</evidence>
<name>A0A151RGU7_CAJCA</name>
<dbReference type="EMBL" id="KQ483757">
    <property type="protein sequence ID" value="KYP41683.1"/>
    <property type="molecule type" value="Genomic_DNA"/>
</dbReference>
<dbReference type="AlphaFoldDB" id="A0A151RGU7"/>
<reference evidence="1" key="1">
    <citation type="journal article" date="2012" name="Nat. Biotechnol.">
        <title>Draft genome sequence of pigeonpea (Cajanus cajan), an orphan legume crop of resource-poor farmers.</title>
        <authorList>
            <person name="Varshney R.K."/>
            <person name="Chen W."/>
            <person name="Li Y."/>
            <person name="Bharti A.K."/>
            <person name="Saxena R.K."/>
            <person name="Schlueter J.A."/>
            <person name="Donoghue M.T."/>
            <person name="Azam S."/>
            <person name="Fan G."/>
            <person name="Whaley A.M."/>
            <person name="Farmer A.D."/>
            <person name="Sheridan J."/>
            <person name="Iwata A."/>
            <person name="Tuteja R."/>
            <person name="Penmetsa R.V."/>
            <person name="Wu W."/>
            <person name="Upadhyaya H.D."/>
            <person name="Yang S.P."/>
            <person name="Shah T."/>
            <person name="Saxena K.B."/>
            <person name="Michael T."/>
            <person name="McCombie W.R."/>
            <person name="Yang B."/>
            <person name="Zhang G."/>
            <person name="Yang H."/>
            <person name="Wang J."/>
            <person name="Spillane C."/>
            <person name="Cook D.R."/>
            <person name="May G.D."/>
            <person name="Xu X."/>
            <person name="Jackson S.A."/>
        </authorList>
    </citation>
    <scope>NUCLEOTIDE SEQUENCE [LARGE SCALE GENOMIC DNA]</scope>
</reference>
<dbReference type="Proteomes" id="UP000075243">
    <property type="component" value="Unassembled WGS sequence"/>
</dbReference>
<proteinExistence type="predicted"/>
<evidence type="ECO:0000313" key="1">
    <source>
        <dbReference type="EMBL" id="KYP41683.1"/>
    </source>
</evidence>
<keyword evidence="2" id="KW-1185">Reference proteome</keyword>